<keyword evidence="4 10" id="KW-0812">Transmembrane</keyword>
<feature type="region of interest" description="Disordered" evidence="11">
    <location>
        <begin position="886"/>
        <end position="905"/>
    </location>
</feature>
<feature type="compositionally biased region" description="Low complexity" evidence="11">
    <location>
        <begin position="539"/>
        <end position="555"/>
    </location>
</feature>
<feature type="compositionally biased region" description="Polar residues" evidence="11">
    <location>
        <begin position="844"/>
        <end position="862"/>
    </location>
</feature>
<dbReference type="Pfam" id="PF00001">
    <property type="entry name" value="7tm_1"/>
    <property type="match status" value="2"/>
</dbReference>
<dbReference type="PROSITE" id="PS50262">
    <property type="entry name" value="G_PROTEIN_RECEP_F1_2"/>
    <property type="match status" value="2"/>
</dbReference>
<reference evidence="14" key="1">
    <citation type="submission" date="2022-12" db="EMBL/GenBank/DDBJ databases">
        <title>Genome assemblies of Blomia tropicalis.</title>
        <authorList>
            <person name="Cui Y."/>
        </authorList>
    </citation>
    <scope>NUCLEOTIDE SEQUENCE</scope>
    <source>
        <tissue evidence="14">Adult mites</tissue>
    </source>
</reference>
<comment type="subcellular location">
    <subcellularLocation>
        <location evidence="1">Cell membrane</location>
        <topology evidence="1">Multi-pass membrane protein</topology>
    </subcellularLocation>
</comment>
<dbReference type="GO" id="GO:0004993">
    <property type="term" value="F:G protein-coupled serotonin receptor activity"/>
    <property type="evidence" value="ECO:0007669"/>
    <property type="project" value="TreeGrafter"/>
</dbReference>
<evidence type="ECO:0000256" key="8">
    <source>
        <dbReference type="ARBA" id="ARBA00023170"/>
    </source>
</evidence>
<evidence type="ECO:0000256" key="7">
    <source>
        <dbReference type="ARBA" id="ARBA00023136"/>
    </source>
</evidence>
<feature type="compositionally biased region" description="Polar residues" evidence="11">
    <location>
        <begin position="813"/>
        <end position="823"/>
    </location>
</feature>
<keyword evidence="6 10" id="KW-0297">G-protein coupled receptor</keyword>
<feature type="region of interest" description="Disordered" evidence="11">
    <location>
        <begin position="368"/>
        <end position="390"/>
    </location>
</feature>
<feature type="compositionally biased region" description="Polar residues" evidence="11">
    <location>
        <begin position="959"/>
        <end position="986"/>
    </location>
</feature>
<feature type="compositionally biased region" description="Low complexity" evidence="11">
    <location>
        <begin position="685"/>
        <end position="700"/>
    </location>
</feature>
<evidence type="ECO:0000256" key="6">
    <source>
        <dbReference type="ARBA" id="ARBA00023040"/>
    </source>
</evidence>
<evidence type="ECO:0000256" key="1">
    <source>
        <dbReference type="ARBA" id="ARBA00004651"/>
    </source>
</evidence>
<dbReference type="Gene3D" id="1.20.1070.10">
    <property type="entry name" value="Rhodopsin 7-helix transmembrane proteins"/>
    <property type="match status" value="2"/>
</dbReference>
<feature type="transmembrane region" description="Helical" evidence="12">
    <location>
        <begin position="206"/>
        <end position="229"/>
    </location>
</feature>
<dbReference type="InterPro" id="IPR017452">
    <property type="entry name" value="GPCR_Rhodpsn_7TM"/>
</dbReference>
<feature type="transmembrane region" description="Helical" evidence="12">
    <location>
        <begin position="41"/>
        <end position="69"/>
    </location>
</feature>
<accession>A0A9Q0M8B5</accession>
<dbReference type="GO" id="GO:0007187">
    <property type="term" value="P:G protein-coupled receptor signaling pathway, coupled to cyclic nucleotide second messenger"/>
    <property type="evidence" value="ECO:0007669"/>
    <property type="project" value="TreeGrafter"/>
</dbReference>
<name>A0A9Q0M8B5_BLOTA</name>
<feature type="region of interest" description="Disordered" evidence="11">
    <location>
        <begin position="255"/>
        <end position="328"/>
    </location>
</feature>
<feature type="domain" description="G-protein coupled receptors family 1 profile" evidence="13">
    <location>
        <begin position="1092"/>
        <end position="1160"/>
    </location>
</feature>
<evidence type="ECO:0000313" key="15">
    <source>
        <dbReference type="Proteomes" id="UP001142055"/>
    </source>
</evidence>
<dbReference type="PANTHER" id="PTHR24247">
    <property type="entry name" value="5-HYDROXYTRYPTAMINE RECEPTOR"/>
    <property type="match status" value="1"/>
</dbReference>
<dbReference type="GO" id="GO:0030594">
    <property type="term" value="F:neurotransmitter receptor activity"/>
    <property type="evidence" value="ECO:0007669"/>
    <property type="project" value="TreeGrafter"/>
</dbReference>
<evidence type="ECO:0000256" key="4">
    <source>
        <dbReference type="ARBA" id="ARBA00022692"/>
    </source>
</evidence>
<evidence type="ECO:0000256" key="9">
    <source>
        <dbReference type="ARBA" id="ARBA00023224"/>
    </source>
</evidence>
<dbReference type="PRINTS" id="PR00237">
    <property type="entry name" value="GPCRRHODOPSN"/>
</dbReference>
<keyword evidence="9 10" id="KW-0807">Transducer</keyword>
<feature type="domain" description="G-protein coupled receptors family 1 profile" evidence="13">
    <location>
        <begin position="61"/>
        <end position="237"/>
    </location>
</feature>
<evidence type="ECO:0000256" key="2">
    <source>
        <dbReference type="ARBA" id="ARBA00010663"/>
    </source>
</evidence>
<keyword evidence="5 12" id="KW-1133">Transmembrane helix</keyword>
<feature type="region of interest" description="Disordered" evidence="11">
    <location>
        <begin position="959"/>
        <end position="999"/>
    </location>
</feature>
<dbReference type="PROSITE" id="PS00237">
    <property type="entry name" value="G_PROTEIN_RECEP_F1_1"/>
    <property type="match status" value="1"/>
</dbReference>
<feature type="compositionally biased region" description="Low complexity" evidence="11">
    <location>
        <begin position="280"/>
        <end position="303"/>
    </location>
</feature>
<feature type="compositionally biased region" description="Pro residues" evidence="11">
    <location>
        <begin position="419"/>
        <end position="430"/>
    </location>
</feature>
<feature type="region of interest" description="Disordered" evidence="11">
    <location>
        <begin position="677"/>
        <end position="722"/>
    </location>
</feature>
<feature type="transmembrane region" description="Helical" evidence="12">
    <location>
        <begin position="119"/>
        <end position="140"/>
    </location>
</feature>
<feature type="compositionally biased region" description="Polar residues" evidence="11">
    <location>
        <begin position="502"/>
        <end position="518"/>
    </location>
</feature>
<feature type="region of interest" description="Disordered" evidence="11">
    <location>
        <begin position="502"/>
        <end position="555"/>
    </location>
</feature>
<evidence type="ECO:0000259" key="13">
    <source>
        <dbReference type="PROSITE" id="PS50262"/>
    </source>
</evidence>
<keyword evidence="3" id="KW-1003">Cell membrane</keyword>
<dbReference type="GO" id="GO:0045202">
    <property type="term" value="C:synapse"/>
    <property type="evidence" value="ECO:0007669"/>
    <property type="project" value="GOC"/>
</dbReference>
<evidence type="ECO:0000313" key="14">
    <source>
        <dbReference type="EMBL" id="KAJ6220513.1"/>
    </source>
</evidence>
<evidence type="ECO:0000256" key="3">
    <source>
        <dbReference type="ARBA" id="ARBA00022475"/>
    </source>
</evidence>
<feature type="region of interest" description="Disordered" evidence="11">
    <location>
        <begin position="414"/>
        <end position="434"/>
    </location>
</feature>
<keyword evidence="15" id="KW-1185">Reference proteome</keyword>
<keyword evidence="7 12" id="KW-0472">Membrane</keyword>
<feature type="transmembrane region" description="Helical" evidence="12">
    <location>
        <begin position="161"/>
        <end position="186"/>
    </location>
</feature>
<dbReference type="PANTHER" id="PTHR24247:SF223">
    <property type="entry name" value="HISTAMINE H1 RECEPTOR"/>
    <property type="match status" value="1"/>
</dbReference>
<feature type="region of interest" description="Disordered" evidence="11">
    <location>
        <begin position="844"/>
        <end position="880"/>
    </location>
</feature>
<dbReference type="GO" id="GO:0005886">
    <property type="term" value="C:plasma membrane"/>
    <property type="evidence" value="ECO:0007669"/>
    <property type="project" value="UniProtKB-SubCell"/>
</dbReference>
<dbReference type="EMBL" id="JAPWDV010000002">
    <property type="protein sequence ID" value="KAJ6220513.1"/>
    <property type="molecule type" value="Genomic_DNA"/>
</dbReference>
<keyword evidence="8 10" id="KW-0675">Receptor</keyword>
<evidence type="ECO:0000256" key="10">
    <source>
        <dbReference type="RuleBase" id="RU000688"/>
    </source>
</evidence>
<dbReference type="GO" id="GO:0030425">
    <property type="term" value="C:dendrite"/>
    <property type="evidence" value="ECO:0007669"/>
    <property type="project" value="TreeGrafter"/>
</dbReference>
<evidence type="ECO:0000256" key="12">
    <source>
        <dbReference type="SAM" id="Phobius"/>
    </source>
</evidence>
<organism evidence="14 15">
    <name type="scientific">Blomia tropicalis</name>
    <name type="common">Mite</name>
    <dbReference type="NCBI Taxonomy" id="40697"/>
    <lineage>
        <taxon>Eukaryota</taxon>
        <taxon>Metazoa</taxon>
        <taxon>Ecdysozoa</taxon>
        <taxon>Arthropoda</taxon>
        <taxon>Chelicerata</taxon>
        <taxon>Arachnida</taxon>
        <taxon>Acari</taxon>
        <taxon>Acariformes</taxon>
        <taxon>Sarcoptiformes</taxon>
        <taxon>Astigmata</taxon>
        <taxon>Glycyphagoidea</taxon>
        <taxon>Echimyopodidae</taxon>
        <taxon>Blomia</taxon>
    </lineage>
</organism>
<feature type="transmembrane region" description="Helical" evidence="12">
    <location>
        <begin position="1110"/>
        <end position="1130"/>
    </location>
</feature>
<sequence>MGVLPAAGSRPYGHHNGSYPMGGRGSQFFPSSQSSFVIENIALAIPLGVGLSTLSLLTFLGNAMVVHAIRTERKLHTVSNMFILSLAVADLTVGLIVMPISSSYVLFGDWILGLFVCQFWLVIDYTASTASILNLLILSLDRYWSIRSPLKYLCKRTKKRALAMIGIVWMISALWIIPIIGWHLWYNDGIRKHPDNVCETEFSDSVMFKITTSIANFIIPMSLMVIIYYKIFREIKRRGHISDIGRSISRVSCAQHRSVKAPNEDNGANDGPFRQVKCDSANGSKAKSSNSSSSRRSHGNGNRKQCDNSETVDNVDENEATSQCQTSLGSPQIISTHHKLIRSLLNPFIKRRHQTTLCPINGNVPSSVTRIGGSDKTPIGGDTNVKSVPMTNHQSLSNTALDNVGSSARVLISSESTPPLAPPPPPPPISVPINHSEEQTTSMAITATTSTTDQLAPFLRDMRLEQLSRDNGHRIIKLSHCRKCATNNLVNHIVDKCGKQLNKSQSSQSAPMDTTPSTICDMKKVNNIDMKKKKKQMHTSSTSSSSSSSSSLSKSLANNNGTKFPILTSSISPSLSFSSVSSLASITECSESSKRQIEIGPNSPQSSSHFVQSASGDNVHLHENPRLIVGSFDNKATSLKRAKSMTTTTSPSTSLSSSQLNVAYYRQLTLMSLQRPLPRSTTLPNNTASITTLSSNNNNNNEKHDGSKSFQQVKQHKTTKSTKVDKKISNYLTHYENINVQVEYIDGIPIKSKVPSDSDHGDDVQCNLNKCSRTRATSQQESTQIFNLKDQIGTISIEQTQNEKKNRNDNEKSNQSNLLNINDIPSFSSMKSIGSKHTTTTTTAIASNNNNETGTNCGLPNNNDKRDSKLNLTQNDATKPTIVQKSRNRKNRKMKCGTMNDSVSHRNQSVGLSQSIDWNHNHNEELSLHRNGNGYGRIQCTMCGCPISSANSQASLNEMNGKNVSKSPSQKSINHSSVNATSINQFDSEKRNSTHSINSNFSLDGTKVKTKLASKLPTLYAGCSSKQSSTKQSSRRSYASSFRESFQFSKRKFHYFNRNRTESIAMPANEFCDECKCVASAVSSAARHRNELRREESSRLRQEKKAARQLGVILGAFILCWMPYIIIYVVTAYCTYCVSLTGHQVTIWLELNELFHFILFSMNVTDLIKLAKVDRIVPM</sequence>
<feature type="compositionally biased region" description="Basic and acidic residues" evidence="11">
    <location>
        <begin position="801"/>
        <end position="812"/>
    </location>
</feature>
<gene>
    <name evidence="14" type="ORF">RDWZM_006325</name>
</gene>
<comment type="similarity">
    <text evidence="2 10">Belongs to the G-protein coupled receptor 1 family.</text>
</comment>
<comment type="caution">
    <text evidence="14">The sequence shown here is derived from an EMBL/GenBank/DDBJ whole genome shotgun (WGS) entry which is preliminary data.</text>
</comment>
<dbReference type="InterPro" id="IPR000276">
    <property type="entry name" value="GPCR_Rhodpsn"/>
</dbReference>
<dbReference type="Proteomes" id="UP001142055">
    <property type="component" value="Chromosome 2"/>
</dbReference>
<feature type="region of interest" description="Disordered" evidence="11">
    <location>
        <begin position="799"/>
        <end position="823"/>
    </location>
</feature>
<protein>
    <recommendedName>
        <fullName evidence="13">G-protein coupled receptors family 1 profile domain-containing protein</fullName>
    </recommendedName>
</protein>
<evidence type="ECO:0000256" key="5">
    <source>
        <dbReference type="ARBA" id="ARBA00022989"/>
    </source>
</evidence>
<feature type="transmembrane region" description="Helical" evidence="12">
    <location>
        <begin position="81"/>
        <end position="107"/>
    </location>
</feature>
<dbReference type="AlphaFoldDB" id="A0A9Q0M8B5"/>
<feature type="compositionally biased region" description="Basic residues" evidence="11">
    <location>
        <begin position="886"/>
        <end position="895"/>
    </location>
</feature>
<evidence type="ECO:0000256" key="11">
    <source>
        <dbReference type="SAM" id="MobiDB-lite"/>
    </source>
</evidence>
<dbReference type="OMA" id="ENDRCEN"/>
<dbReference type="GO" id="GO:0007268">
    <property type="term" value="P:chemical synaptic transmission"/>
    <property type="evidence" value="ECO:0007669"/>
    <property type="project" value="TreeGrafter"/>
</dbReference>
<dbReference type="SUPFAM" id="SSF81321">
    <property type="entry name" value="Family A G protein-coupled receptor-like"/>
    <property type="match status" value="2"/>
</dbReference>
<proteinExistence type="inferred from homology"/>
<feature type="compositionally biased region" description="Basic and acidic residues" evidence="11">
    <location>
        <begin position="521"/>
        <end position="530"/>
    </location>
</feature>
<feature type="compositionally biased region" description="Polar residues" evidence="11">
    <location>
        <begin position="870"/>
        <end position="880"/>
    </location>
</feature>